<evidence type="ECO:0000256" key="3">
    <source>
        <dbReference type="SAM" id="SignalP"/>
    </source>
</evidence>
<dbReference type="Pfam" id="PF22486">
    <property type="entry name" value="MATH_2"/>
    <property type="match status" value="1"/>
</dbReference>
<dbReference type="InterPro" id="IPR002083">
    <property type="entry name" value="MATH/TRAF_dom"/>
</dbReference>
<dbReference type="Pfam" id="PF00651">
    <property type="entry name" value="BTB"/>
    <property type="match status" value="1"/>
</dbReference>
<sequence>MGKCINSMRSSKRVFFSFLLVVSAAELIKSENLTAVSNKGHAITHVKAERIGYDWTVKNFSLLPQDIGEYLESPVFRNENNKVGWTLRFYPRGDMGYNYVSLFLNLNSHRGFKIDLKVHWQISIIKSDIARFMTTHNYTFRTLTTYGTSFYIKRSQLLNISRPDDTFTIRVEIDMPLKAITESYNATDSLEDQLIRDLEKGRWTGYFGKLFEEPKFSDVMIVAANETFPAHKAILATRSPVFAAILEADGITGNQSNRVKIENLESIVVKAMLEFIYTDEVTGLETLADRLLEAAEMFQLSRLKTMCELVLYRGVNENNAANFLILADLHRSERLKEHIMGFIGNHPAVMKSDGYKRIVETYAKLLMEISRAQGLRDSEK</sequence>
<dbReference type="RefSeq" id="XP_011305546.1">
    <property type="nucleotide sequence ID" value="XM_011307244.1"/>
</dbReference>
<dbReference type="PANTHER" id="PTHR26379:SF187">
    <property type="entry name" value="OS07G0655300 PROTEIN"/>
    <property type="match status" value="1"/>
</dbReference>
<dbReference type="KEGG" id="fas:105268012"/>
<evidence type="ECO:0000313" key="9">
    <source>
        <dbReference type="RefSeq" id="XP_011305546.1"/>
    </source>
</evidence>
<dbReference type="PROSITE" id="PS50097">
    <property type="entry name" value="BTB"/>
    <property type="match status" value="1"/>
</dbReference>
<dbReference type="EMBL" id="GBYB01000315">
    <property type="protein sequence ID" value="JAG70082.1"/>
    <property type="molecule type" value="Transcribed_RNA"/>
</dbReference>
<accession>A0A9R1U1F6</accession>
<dbReference type="InterPro" id="IPR000210">
    <property type="entry name" value="BTB/POZ_dom"/>
</dbReference>
<dbReference type="InterPro" id="IPR045005">
    <property type="entry name" value="BPM1-6"/>
</dbReference>
<dbReference type="SUPFAM" id="SSF49599">
    <property type="entry name" value="TRAF domain-like"/>
    <property type="match status" value="1"/>
</dbReference>
<proteinExistence type="inferred from homology"/>
<accession>A0A0C9QXB3</accession>
<dbReference type="InterPro" id="IPR011333">
    <property type="entry name" value="SKP1/BTB/POZ_sf"/>
</dbReference>
<dbReference type="PANTHER" id="PTHR26379">
    <property type="entry name" value="BTB/POZ AND MATH DOMAIN-CONTAINING PROTEIN 1"/>
    <property type="match status" value="1"/>
</dbReference>
<dbReference type="SMART" id="SM00225">
    <property type="entry name" value="BTB"/>
    <property type="match status" value="1"/>
</dbReference>
<dbReference type="OrthoDB" id="10249567at2759"/>
<evidence type="ECO:0000259" key="5">
    <source>
        <dbReference type="PROSITE" id="PS50144"/>
    </source>
</evidence>
<feature type="domain" description="BTB" evidence="4">
    <location>
        <begin position="217"/>
        <end position="285"/>
    </location>
</feature>
<evidence type="ECO:0000313" key="8">
    <source>
        <dbReference type="Proteomes" id="UP000694866"/>
    </source>
</evidence>
<comment type="similarity">
    <text evidence="2">Belongs to the Tdpoz family.</text>
</comment>
<dbReference type="Gene3D" id="3.30.710.10">
    <property type="entry name" value="Potassium Channel Kv1.1, Chain A"/>
    <property type="match status" value="1"/>
</dbReference>
<dbReference type="Proteomes" id="UP000694866">
    <property type="component" value="Unplaced"/>
</dbReference>
<dbReference type="EMBL" id="GBYB01001934">
    <property type="protein sequence ID" value="JAG71701.1"/>
    <property type="molecule type" value="Transcribed_RNA"/>
</dbReference>
<organism evidence="6">
    <name type="scientific">Fopius arisanus</name>
    <dbReference type="NCBI Taxonomy" id="64838"/>
    <lineage>
        <taxon>Eukaryota</taxon>
        <taxon>Metazoa</taxon>
        <taxon>Ecdysozoa</taxon>
        <taxon>Arthropoda</taxon>
        <taxon>Hexapoda</taxon>
        <taxon>Insecta</taxon>
        <taxon>Pterygota</taxon>
        <taxon>Neoptera</taxon>
        <taxon>Endopterygota</taxon>
        <taxon>Hymenoptera</taxon>
        <taxon>Apocrita</taxon>
        <taxon>Ichneumonoidea</taxon>
        <taxon>Braconidae</taxon>
        <taxon>Opiinae</taxon>
        <taxon>Fopius</taxon>
    </lineage>
</organism>
<evidence type="ECO:0000256" key="2">
    <source>
        <dbReference type="ARBA" id="ARBA00010846"/>
    </source>
</evidence>
<dbReference type="Gene3D" id="2.60.210.10">
    <property type="entry name" value="Apoptosis, Tumor Necrosis Factor Receptor Associated Protein 2, Chain A"/>
    <property type="match status" value="1"/>
</dbReference>
<evidence type="ECO:0000313" key="7">
    <source>
        <dbReference type="EMBL" id="JAG71701.1"/>
    </source>
</evidence>
<dbReference type="PROSITE" id="PS50144">
    <property type="entry name" value="MATH"/>
    <property type="match status" value="1"/>
</dbReference>
<dbReference type="GO" id="GO:0016567">
    <property type="term" value="P:protein ubiquitination"/>
    <property type="evidence" value="ECO:0007669"/>
    <property type="project" value="InterPro"/>
</dbReference>
<dbReference type="Gene3D" id="1.25.40.420">
    <property type="match status" value="1"/>
</dbReference>
<dbReference type="InterPro" id="IPR056423">
    <property type="entry name" value="BACK_BPM_SPOP"/>
</dbReference>
<evidence type="ECO:0000256" key="1">
    <source>
        <dbReference type="ARBA" id="ARBA00004906"/>
    </source>
</evidence>
<dbReference type="InterPro" id="IPR008974">
    <property type="entry name" value="TRAF-like"/>
</dbReference>
<keyword evidence="8" id="KW-1185">Reference proteome</keyword>
<dbReference type="SUPFAM" id="SSF54695">
    <property type="entry name" value="POZ domain"/>
    <property type="match status" value="1"/>
</dbReference>
<feature type="signal peptide" evidence="3">
    <location>
        <begin position="1"/>
        <end position="30"/>
    </location>
</feature>
<keyword evidence="3" id="KW-0732">Signal</keyword>
<name>A0A0C9QXB3_9HYME</name>
<comment type="pathway">
    <text evidence="1">Protein modification; protein ubiquitination.</text>
</comment>
<feature type="chain" id="PRO_5007394436" evidence="3">
    <location>
        <begin position="31"/>
        <end position="380"/>
    </location>
</feature>
<dbReference type="Pfam" id="PF24570">
    <property type="entry name" value="BACK_BPM_SPOP"/>
    <property type="match status" value="1"/>
</dbReference>
<evidence type="ECO:0000259" key="4">
    <source>
        <dbReference type="PROSITE" id="PS50097"/>
    </source>
</evidence>
<reference evidence="6" key="1">
    <citation type="submission" date="2015-01" db="EMBL/GenBank/DDBJ databases">
        <title>Transcriptome Assembly of Fopius arisanus.</title>
        <authorList>
            <person name="Geib S."/>
        </authorList>
    </citation>
    <scope>NUCLEOTIDE SEQUENCE</scope>
</reference>
<reference evidence="9" key="2">
    <citation type="submission" date="2025-04" db="UniProtKB">
        <authorList>
            <consortium name="RefSeq"/>
        </authorList>
    </citation>
    <scope>IDENTIFICATION</scope>
    <source>
        <strain evidence="9">USDA-PBARC FA_bdor</strain>
        <tissue evidence="9">Whole organism</tissue>
    </source>
</reference>
<dbReference type="AlphaFoldDB" id="A0A0C9QXB3"/>
<gene>
    <name evidence="6" type="primary">spop-b_2</name>
    <name evidence="9" type="synonym">LOC105268012</name>
    <name evidence="7" type="synonym">spop-b_1</name>
    <name evidence="6" type="ORF">g.28370</name>
    <name evidence="7" type="ORF">g.28384</name>
</gene>
<dbReference type="GeneID" id="105268012"/>
<protein>
    <submittedName>
        <fullName evidence="9">Speckle-type POZ protein B-like</fullName>
    </submittedName>
    <submittedName>
        <fullName evidence="7">Spop-b_1 protein</fullName>
    </submittedName>
    <submittedName>
        <fullName evidence="6">Spop-b_2 protein</fullName>
    </submittedName>
</protein>
<evidence type="ECO:0000313" key="6">
    <source>
        <dbReference type="EMBL" id="JAG70082.1"/>
    </source>
</evidence>
<feature type="domain" description="MATH" evidence="5">
    <location>
        <begin position="50"/>
        <end position="173"/>
    </location>
</feature>